<accession>A0A653CPJ0</accession>
<gene>
    <name evidence="2" type="ORF">CALMAC_LOCUS10806</name>
</gene>
<feature type="non-terminal residue" evidence="2">
    <location>
        <position position="1"/>
    </location>
</feature>
<evidence type="ECO:0000313" key="3">
    <source>
        <dbReference type="Proteomes" id="UP000410492"/>
    </source>
</evidence>
<protein>
    <submittedName>
        <fullName evidence="2">Uncharacterized protein</fullName>
    </submittedName>
</protein>
<evidence type="ECO:0000313" key="2">
    <source>
        <dbReference type="EMBL" id="VEN49830.1"/>
    </source>
</evidence>
<dbReference type="OrthoDB" id="2919105at2759"/>
<reference evidence="2 3" key="1">
    <citation type="submission" date="2019-01" db="EMBL/GenBank/DDBJ databases">
        <authorList>
            <person name="Sayadi A."/>
        </authorList>
    </citation>
    <scope>NUCLEOTIDE SEQUENCE [LARGE SCALE GENOMIC DNA]</scope>
</reference>
<dbReference type="EMBL" id="CAACVG010008442">
    <property type="protein sequence ID" value="VEN49830.1"/>
    <property type="molecule type" value="Genomic_DNA"/>
</dbReference>
<evidence type="ECO:0000256" key="1">
    <source>
        <dbReference type="SAM" id="Coils"/>
    </source>
</evidence>
<organism evidence="2 3">
    <name type="scientific">Callosobruchus maculatus</name>
    <name type="common">Southern cowpea weevil</name>
    <name type="synonym">Pulse bruchid</name>
    <dbReference type="NCBI Taxonomy" id="64391"/>
    <lineage>
        <taxon>Eukaryota</taxon>
        <taxon>Metazoa</taxon>
        <taxon>Ecdysozoa</taxon>
        <taxon>Arthropoda</taxon>
        <taxon>Hexapoda</taxon>
        <taxon>Insecta</taxon>
        <taxon>Pterygota</taxon>
        <taxon>Neoptera</taxon>
        <taxon>Endopterygota</taxon>
        <taxon>Coleoptera</taxon>
        <taxon>Polyphaga</taxon>
        <taxon>Cucujiformia</taxon>
        <taxon>Chrysomeloidea</taxon>
        <taxon>Chrysomelidae</taxon>
        <taxon>Bruchinae</taxon>
        <taxon>Bruchini</taxon>
        <taxon>Callosobruchus</taxon>
    </lineage>
</organism>
<name>A0A653CPJ0_CALMS</name>
<dbReference type="AlphaFoldDB" id="A0A653CPJ0"/>
<proteinExistence type="predicted"/>
<keyword evidence="3" id="KW-1185">Reference proteome</keyword>
<feature type="coiled-coil region" evidence="1">
    <location>
        <begin position="67"/>
        <end position="98"/>
    </location>
</feature>
<keyword evidence="1" id="KW-0175">Coiled coil</keyword>
<dbReference type="Proteomes" id="UP000410492">
    <property type="component" value="Unassembled WGS sequence"/>
</dbReference>
<sequence length="137" mass="16361">YIYVAFVKVLCFWDKKLFEDKKADLIINTFVDDVLEKVCKRLGLEIPEYNPELDPTKNQCTDAIIEWNIYKDELRSARKQYEKLNREYRKKKAEEKILLSTFKKAKVLLKKEVLTVTRKEEKPDEELTAENKEVIVE</sequence>